<dbReference type="RefSeq" id="WP_224043420.1">
    <property type="nucleotide sequence ID" value="NZ_CAJZAH010000004.1"/>
</dbReference>
<dbReference type="Proteomes" id="UP000721236">
    <property type="component" value="Unassembled WGS sequence"/>
</dbReference>
<keyword evidence="1" id="KW-0732">Signal</keyword>
<reference evidence="2 3" key="1">
    <citation type="submission" date="2021-08" db="EMBL/GenBank/DDBJ databases">
        <authorList>
            <person name="Peeters C."/>
        </authorList>
    </citation>
    <scope>NUCLEOTIDE SEQUENCE [LARGE SCALE GENOMIC DNA]</scope>
    <source>
        <strain evidence="2 3">LMG 21510</strain>
    </source>
</reference>
<organism evidence="2 3">
    <name type="scientific">Cupriavidus respiraculi</name>
    <dbReference type="NCBI Taxonomy" id="195930"/>
    <lineage>
        <taxon>Bacteria</taxon>
        <taxon>Pseudomonadati</taxon>
        <taxon>Pseudomonadota</taxon>
        <taxon>Betaproteobacteria</taxon>
        <taxon>Burkholderiales</taxon>
        <taxon>Burkholderiaceae</taxon>
        <taxon>Cupriavidus</taxon>
    </lineage>
</organism>
<name>A0ABN7Z5G0_9BURK</name>
<feature type="signal peptide" evidence="1">
    <location>
        <begin position="1"/>
        <end position="24"/>
    </location>
</feature>
<evidence type="ECO:0000313" key="3">
    <source>
        <dbReference type="Proteomes" id="UP000721236"/>
    </source>
</evidence>
<proteinExistence type="predicted"/>
<evidence type="ECO:0000256" key="1">
    <source>
        <dbReference type="SAM" id="SignalP"/>
    </source>
</evidence>
<accession>A0ABN7Z5G0</accession>
<evidence type="ECO:0000313" key="2">
    <source>
        <dbReference type="EMBL" id="CAG9179530.1"/>
    </source>
</evidence>
<dbReference type="EMBL" id="CAJZAH010000004">
    <property type="protein sequence ID" value="CAG9179530.1"/>
    <property type="molecule type" value="Genomic_DNA"/>
</dbReference>
<sequence length="196" mass="20213">MKKTITLASAILAGWLVSVSQPVAACGSEFVLGDEVSAAHPASIGVAFALHDAVQAGSLPAMPGATGEEARLRADDTAHRLERSLASARSRLPPTALLLVESRLWTRYAPAASRQAHVHAGHEAGPVDGDVVVVTAESVLRGLLEGRIGWAQAVDAGLIVVVGEVPARTRVAAVLAARFARPGGAALAGELPRDRF</sequence>
<comment type="caution">
    <text evidence="2">The sequence shown here is derived from an EMBL/GenBank/DDBJ whole genome shotgun (WGS) entry which is preliminary data.</text>
</comment>
<keyword evidence="3" id="KW-1185">Reference proteome</keyword>
<feature type="chain" id="PRO_5046138179" evidence="1">
    <location>
        <begin position="25"/>
        <end position="196"/>
    </location>
</feature>
<gene>
    <name evidence="2" type="ORF">LMG21510_03805</name>
</gene>
<protein>
    <submittedName>
        <fullName evidence="2">Uncharacterized protein</fullName>
    </submittedName>
</protein>